<accession>A0ABW9ZT51</accession>
<dbReference type="EMBL" id="JAACJS010000002">
    <property type="protein sequence ID" value="NCI48368.1"/>
    <property type="molecule type" value="Genomic_DNA"/>
</dbReference>
<organism evidence="1 2">
    <name type="scientific">Sediminibacterium roseum</name>
    <dbReference type="NCBI Taxonomy" id="1978412"/>
    <lineage>
        <taxon>Bacteria</taxon>
        <taxon>Pseudomonadati</taxon>
        <taxon>Bacteroidota</taxon>
        <taxon>Chitinophagia</taxon>
        <taxon>Chitinophagales</taxon>
        <taxon>Chitinophagaceae</taxon>
        <taxon>Sediminibacterium</taxon>
    </lineage>
</organism>
<proteinExistence type="predicted"/>
<keyword evidence="2" id="KW-1185">Reference proteome</keyword>
<evidence type="ECO:0008006" key="3">
    <source>
        <dbReference type="Google" id="ProtNLM"/>
    </source>
</evidence>
<evidence type="ECO:0000313" key="2">
    <source>
        <dbReference type="Proteomes" id="UP000753802"/>
    </source>
</evidence>
<name>A0ABW9ZT51_9BACT</name>
<evidence type="ECO:0000313" key="1">
    <source>
        <dbReference type="EMBL" id="NCI48368.1"/>
    </source>
</evidence>
<comment type="caution">
    <text evidence="1">The sequence shown here is derived from an EMBL/GenBank/DDBJ whole genome shotgun (WGS) entry which is preliminary data.</text>
</comment>
<dbReference type="Proteomes" id="UP000753802">
    <property type="component" value="Unassembled WGS sequence"/>
</dbReference>
<dbReference type="RefSeq" id="WP_161816700.1">
    <property type="nucleotide sequence ID" value="NZ_JAACJS010000002.1"/>
</dbReference>
<reference evidence="1 2" key="1">
    <citation type="submission" date="2020-01" db="EMBL/GenBank/DDBJ databases">
        <title>Genome analysis.</title>
        <authorList>
            <person name="Wu S."/>
            <person name="Wang G."/>
        </authorList>
    </citation>
    <scope>NUCLEOTIDE SEQUENCE [LARGE SCALE GENOMIC DNA]</scope>
    <source>
        <strain evidence="1 2">SYL130</strain>
    </source>
</reference>
<gene>
    <name evidence="1" type="ORF">GWC95_00445</name>
</gene>
<protein>
    <recommendedName>
        <fullName evidence="3">Secreted protein</fullName>
    </recommendedName>
</protein>
<sequence>MWFETRINRIFLQRKSKLMKAVFQNTMISLLCLATVVLAAPHQSISLFKSIQNMHNPAKCASNAVKNQPVTAYNVQAARPSIEEKTIRFACW</sequence>